<dbReference type="SUPFAM" id="SSF56574">
    <property type="entry name" value="Serpins"/>
    <property type="match status" value="1"/>
</dbReference>
<comment type="similarity">
    <text evidence="1 4">Belongs to the serpin family.</text>
</comment>
<dbReference type="GO" id="GO:0005615">
    <property type="term" value="C:extracellular space"/>
    <property type="evidence" value="ECO:0007669"/>
    <property type="project" value="InterPro"/>
</dbReference>
<sequence>MIPIILLFFILECNALDDLNIGVSEFSIELVKSTGLDNVVMAPFTVWALMASVGFWAKGEFQEQMLNVLRLPKNETVFLNEYLNLTRSIFEKKSNSVNISSKLFIYSSTQCNLYPEFKDIMTTYFGAVIETLNFEYNENTARKANDLIFEHVGSVFNLFQPEDFVSTTMIMSSAITFESHFKSKFHVSETTIQNYYHNNNTYRVQMMHQTLKLPYSNMPSLNADVMELELGDDGKFCLLLILPNLQTRLKEVYNKMNTATLKDVFDKLQSDVDKFGLKEVNLKLPKVKIETGIVLNKPLSDIGLKHLLGPEKSEFTGITSDDLYITSIDHTCEVVIKESGVYALASTPGYRDYNIFSADLEAEQPFIFFVMEKSTQTIILGGLYSKPRYILN</sequence>
<reference evidence="7" key="1">
    <citation type="submission" date="2022-03" db="EMBL/GenBank/DDBJ databases">
        <authorList>
            <person name="Tunstrom K."/>
        </authorList>
    </citation>
    <scope>NUCLEOTIDE SEQUENCE</scope>
</reference>
<accession>A0AAU9UFS8</accession>
<evidence type="ECO:0000256" key="4">
    <source>
        <dbReference type="RuleBase" id="RU000411"/>
    </source>
</evidence>
<gene>
    <name evidence="7" type="ORF">EEDITHA_LOCUS13543</name>
</gene>
<dbReference type="InterPro" id="IPR023796">
    <property type="entry name" value="Serpin_dom"/>
</dbReference>
<evidence type="ECO:0000259" key="6">
    <source>
        <dbReference type="SMART" id="SM00093"/>
    </source>
</evidence>
<evidence type="ECO:0000256" key="3">
    <source>
        <dbReference type="ARBA" id="ARBA00022900"/>
    </source>
</evidence>
<dbReference type="InterPro" id="IPR000215">
    <property type="entry name" value="Serpin_fam"/>
</dbReference>
<feature type="signal peptide" evidence="5">
    <location>
        <begin position="1"/>
        <end position="15"/>
    </location>
</feature>
<dbReference type="Pfam" id="PF00079">
    <property type="entry name" value="Serpin"/>
    <property type="match status" value="1"/>
</dbReference>
<feature type="chain" id="PRO_5043628180" description="Serpin domain-containing protein" evidence="5">
    <location>
        <begin position="16"/>
        <end position="392"/>
    </location>
</feature>
<keyword evidence="5" id="KW-0732">Signal</keyword>
<dbReference type="InterPro" id="IPR042185">
    <property type="entry name" value="Serpin_sf_2"/>
</dbReference>
<dbReference type="GO" id="GO:0004867">
    <property type="term" value="F:serine-type endopeptidase inhibitor activity"/>
    <property type="evidence" value="ECO:0007669"/>
    <property type="project" value="UniProtKB-KW"/>
</dbReference>
<dbReference type="EMBL" id="CAKOGL010000019">
    <property type="protein sequence ID" value="CAH2098431.1"/>
    <property type="molecule type" value="Genomic_DNA"/>
</dbReference>
<evidence type="ECO:0000256" key="5">
    <source>
        <dbReference type="SAM" id="SignalP"/>
    </source>
</evidence>
<feature type="domain" description="Serpin" evidence="6">
    <location>
        <begin position="24"/>
        <end position="387"/>
    </location>
</feature>
<proteinExistence type="inferred from homology"/>
<dbReference type="Gene3D" id="3.30.497.10">
    <property type="entry name" value="Antithrombin, subunit I, domain 2"/>
    <property type="match status" value="1"/>
</dbReference>
<evidence type="ECO:0000313" key="7">
    <source>
        <dbReference type="EMBL" id="CAH2098431.1"/>
    </source>
</evidence>
<evidence type="ECO:0000313" key="8">
    <source>
        <dbReference type="Proteomes" id="UP001153954"/>
    </source>
</evidence>
<name>A0AAU9UFS8_EUPED</name>
<dbReference type="SMART" id="SM00093">
    <property type="entry name" value="SERPIN"/>
    <property type="match status" value="1"/>
</dbReference>
<evidence type="ECO:0000256" key="1">
    <source>
        <dbReference type="ARBA" id="ARBA00009500"/>
    </source>
</evidence>
<dbReference type="Proteomes" id="UP001153954">
    <property type="component" value="Unassembled WGS sequence"/>
</dbReference>
<dbReference type="InterPro" id="IPR036186">
    <property type="entry name" value="Serpin_sf"/>
</dbReference>
<comment type="caution">
    <text evidence="7">The sequence shown here is derived from an EMBL/GenBank/DDBJ whole genome shotgun (WGS) entry which is preliminary data.</text>
</comment>
<dbReference type="PANTHER" id="PTHR11461:SF211">
    <property type="entry name" value="GH10112P-RELATED"/>
    <property type="match status" value="1"/>
</dbReference>
<dbReference type="InterPro" id="IPR042178">
    <property type="entry name" value="Serpin_sf_1"/>
</dbReference>
<evidence type="ECO:0000256" key="2">
    <source>
        <dbReference type="ARBA" id="ARBA00022690"/>
    </source>
</evidence>
<keyword evidence="2" id="KW-0646">Protease inhibitor</keyword>
<protein>
    <recommendedName>
        <fullName evidence="6">Serpin domain-containing protein</fullName>
    </recommendedName>
</protein>
<dbReference type="AlphaFoldDB" id="A0AAU9UFS8"/>
<keyword evidence="8" id="KW-1185">Reference proteome</keyword>
<dbReference type="Gene3D" id="2.30.39.10">
    <property type="entry name" value="Alpha-1-antitrypsin, domain 1"/>
    <property type="match status" value="1"/>
</dbReference>
<dbReference type="PANTHER" id="PTHR11461">
    <property type="entry name" value="SERINE PROTEASE INHIBITOR, SERPIN"/>
    <property type="match status" value="1"/>
</dbReference>
<keyword evidence="3" id="KW-0722">Serine protease inhibitor</keyword>
<organism evidence="7 8">
    <name type="scientific">Euphydryas editha</name>
    <name type="common">Edith's checkerspot</name>
    <dbReference type="NCBI Taxonomy" id="104508"/>
    <lineage>
        <taxon>Eukaryota</taxon>
        <taxon>Metazoa</taxon>
        <taxon>Ecdysozoa</taxon>
        <taxon>Arthropoda</taxon>
        <taxon>Hexapoda</taxon>
        <taxon>Insecta</taxon>
        <taxon>Pterygota</taxon>
        <taxon>Neoptera</taxon>
        <taxon>Endopterygota</taxon>
        <taxon>Lepidoptera</taxon>
        <taxon>Glossata</taxon>
        <taxon>Ditrysia</taxon>
        <taxon>Papilionoidea</taxon>
        <taxon>Nymphalidae</taxon>
        <taxon>Nymphalinae</taxon>
        <taxon>Euphydryas</taxon>
    </lineage>
</organism>